<dbReference type="Gene3D" id="1.20.930.10">
    <property type="entry name" value="Conserved domain common to transcription factors TFIIS, elongin A, CRSP70"/>
    <property type="match status" value="1"/>
</dbReference>
<feature type="compositionally biased region" description="Basic and acidic residues" evidence="2">
    <location>
        <begin position="239"/>
        <end position="249"/>
    </location>
</feature>
<dbReference type="AlphaFoldDB" id="A0AAV5FW20"/>
<dbReference type="Pfam" id="PF08711">
    <property type="entry name" value="Med26"/>
    <property type="match status" value="1"/>
</dbReference>
<dbReference type="SUPFAM" id="SSF47676">
    <property type="entry name" value="Conserved domain common to transcription factors TFIIS, elongin A, CRSP70"/>
    <property type="match status" value="1"/>
</dbReference>
<comment type="subcellular location">
    <subcellularLocation>
        <location evidence="1">Nucleus</location>
    </subcellularLocation>
</comment>
<evidence type="ECO:0000256" key="2">
    <source>
        <dbReference type="SAM" id="MobiDB-lite"/>
    </source>
</evidence>
<feature type="region of interest" description="Disordered" evidence="2">
    <location>
        <begin position="340"/>
        <end position="369"/>
    </location>
</feature>
<feature type="region of interest" description="Disordered" evidence="2">
    <location>
        <begin position="220"/>
        <end position="265"/>
    </location>
</feature>
<evidence type="ECO:0000259" key="3">
    <source>
        <dbReference type="PROSITE" id="PS51319"/>
    </source>
</evidence>
<comment type="caution">
    <text evidence="4">The sequence shown here is derived from an EMBL/GenBank/DDBJ whole genome shotgun (WGS) entry which is preliminary data.</text>
</comment>
<evidence type="ECO:0000313" key="4">
    <source>
        <dbReference type="EMBL" id="GJN39212.1"/>
    </source>
</evidence>
<evidence type="ECO:0000313" key="5">
    <source>
        <dbReference type="Proteomes" id="UP001054889"/>
    </source>
</evidence>
<dbReference type="InterPro" id="IPR035441">
    <property type="entry name" value="TFIIS/LEDGF_dom_sf"/>
</dbReference>
<sequence length="369" mass="39947">MASQSQSPLRRWKPFFRTFDTIDAAIVASKREQEVGCAEELRQAKGDVVQLLCDAPDDDPAEEFCQILDQIMIEYLVTLKTVPVTPTALATTDLAMAVGFLLEEHESEQIRGLARDIVQMWRSSVERDLAEAKSRLEELRKLSDDQDLAPPKTRVSDDGEKKRRAKDAPAPPRAKAACVARINRVEPAAKRDGPVKTSAPFPKKGAPVVVAAGRANIGKTKPPAAIGNNGKTVSAVRISRGDPARRDGPARVSAPSPLPKKSAAPVVGAGRVTASAAAYIDKANTPAAVGNGRGDHAGIDRMMESAKRKLREGYQEAADAKRRRKIQVIQAPKIVERKVMHPVPRERSRAGCGAPTAVRRSLVPSFQRS</sequence>
<name>A0AAV5FW20_ELECO</name>
<dbReference type="InterPro" id="IPR017923">
    <property type="entry name" value="TFIIS_N"/>
</dbReference>
<evidence type="ECO:0000256" key="1">
    <source>
        <dbReference type="PROSITE-ProRule" id="PRU00649"/>
    </source>
</evidence>
<keyword evidence="5" id="KW-1185">Reference proteome</keyword>
<dbReference type="Proteomes" id="UP001054889">
    <property type="component" value="Unassembled WGS sequence"/>
</dbReference>
<dbReference type="PANTHER" id="PTHR47853">
    <property type="entry name" value="EXPRESSED PROTEIN"/>
    <property type="match status" value="1"/>
</dbReference>
<keyword evidence="1" id="KW-0539">Nucleus</keyword>
<reference evidence="4" key="1">
    <citation type="journal article" date="2018" name="DNA Res.">
        <title>Multiple hybrid de novo genome assembly of finger millet, an orphan allotetraploid crop.</title>
        <authorList>
            <person name="Hatakeyama M."/>
            <person name="Aluri S."/>
            <person name="Balachadran M.T."/>
            <person name="Sivarajan S.R."/>
            <person name="Patrignani A."/>
            <person name="Gruter S."/>
            <person name="Poveda L."/>
            <person name="Shimizu-Inatsugi R."/>
            <person name="Baeten J."/>
            <person name="Francoijs K.J."/>
            <person name="Nataraja K.N."/>
            <person name="Reddy Y.A.N."/>
            <person name="Phadnis S."/>
            <person name="Ravikumar R.L."/>
            <person name="Schlapbach R."/>
            <person name="Sreeman S.M."/>
            <person name="Shimizu K.K."/>
        </authorList>
    </citation>
    <scope>NUCLEOTIDE SEQUENCE</scope>
</reference>
<dbReference type="PANTHER" id="PTHR47853:SF1">
    <property type="entry name" value="EXPRESSED PROTEIN"/>
    <property type="match status" value="1"/>
</dbReference>
<proteinExistence type="predicted"/>
<feature type="compositionally biased region" description="Low complexity" evidence="2">
    <location>
        <begin position="253"/>
        <end position="265"/>
    </location>
</feature>
<accession>A0AAV5FW20</accession>
<dbReference type="GO" id="GO:0005634">
    <property type="term" value="C:nucleus"/>
    <property type="evidence" value="ECO:0007669"/>
    <property type="project" value="UniProtKB-SubCell"/>
</dbReference>
<dbReference type="PROSITE" id="PS51319">
    <property type="entry name" value="TFIIS_N"/>
    <property type="match status" value="1"/>
</dbReference>
<feature type="region of interest" description="Disordered" evidence="2">
    <location>
        <begin position="141"/>
        <end position="177"/>
    </location>
</feature>
<feature type="domain" description="TFIIS N-terminal" evidence="3">
    <location>
        <begin position="39"/>
        <end position="128"/>
    </location>
</feature>
<gene>
    <name evidence="4" type="primary">gb28316</name>
    <name evidence="4" type="ORF">PR202_gb28316</name>
</gene>
<feature type="compositionally biased region" description="Basic and acidic residues" evidence="2">
    <location>
        <begin position="340"/>
        <end position="349"/>
    </location>
</feature>
<protein>
    <recommendedName>
        <fullName evidence="3">TFIIS N-terminal domain-containing protein</fullName>
    </recommendedName>
</protein>
<reference evidence="4" key="2">
    <citation type="submission" date="2021-12" db="EMBL/GenBank/DDBJ databases">
        <title>Resequencing data analysis of finger millet.</title>
        <authorList>
            <person name="Hatakeyama M."/>
            <person name="Aluri S."/>
            <person name="Balachadran M.T."/>
            <person name="Sivarajan S.R."/>
            <person name="Poveda L."/>
            <person name="Shimizu-Inatsugi R."/>
            <person name="Schlapbach R."/>
            <person name="Sreeman S.M."/>
            <person name="Shimizu K.K."/>
        </authorList>
    </citation>
    <scope>NUCLEOTIDE SEQUENCE</scope>
</reference>
<dbReference type="EMBL" id="BQKI01000097">
    <property type="protein sequence ID" value="GJN39212.1"/>
    <property type="molecule type" value="Genomic_DNA"/>
</dbReference>
<organism evidence="4 5">
    <name type="scientific">Eleusine coracana subsp. coracana</name>
    <dbReference type="NCBI Taxonomy" id="191504"/>
    <lineage>
        <taxon>Eukaryota</taxon>
        <taxon>Viridiplantae</taxon>
        <taxon>Streptophyta</taxon>
        <taxon>Embryophyta</taxon>
        <taxon>Tracheophyta</taxon>
        <taxon>Spermatophyta</taxon>
        <taxon>Magnoliopsida</taxon>
        <taxon>Liliopsida</taxon>
        <taxon>Poales</taxon>
        <taxon>Poaceae</taxon>
        <taxon>PACMAD clade</taxon>
        <taxon>Chloridoideae</taxon>
        <taxon>Cynodonteae</taxon>
        <taxon>Eleusininae</taxon>
        <taxon>Eleusine</taxon>
    </lineage>
</organism>